<dbReference type="GO" id="GO:0015074">
    <property type="term" value="P:DNA integration"/>
    <property type="evidence" value="ECO:0007669"/>
    <property type="project" value="InterPro"/>
</dbReference>
<dbReference type="EMBL" id="CAVLGL010000002">
    <property type="protein sequence ID" value="CAK1579570.1"/>
    <property type="molecule type" value="Genomic_DNA"/>
</dbReference>
<keyword evidence="5" id="KW-1185">Reference proteome</keyword>
<evidence type="ECO:0000313" key="4">
    <source>
        <dbReference type="EMBL" id="CAK1579570.1"/>
    </source>
</evidence>
<proteinExistence type="predicted"/>
<dbReference type="Gene3D" id="3.30.420.10">
    <property type="entry name" value="Ribonuclease H-like superfamily/Ribonuclease H"/>
    <property type="match status" value="1"/>
</dbReference>
<dbReference type="AlphaFoldDB" id="A0AAV1K9N3"/>
<keyword evidence="2" id="KW-0563">Paired box</keyword>
<comment type="subcellular location">
    <subcellularLocation>
        <location evidence="1">Nucleus</location>
    </subcellularLocation>
</comment>
<dbReference type="GO" id="GO:0005634">
    <property type="term" value="C:nucleus"/>
    <property type="evidence" value="ECO:0007669"/>
    <property type="project" value="UniProtKB-SubCell"/>
</dbReference>
<dbReference type="InterPro" id="IPR036388">
    <property type="entry name" value="WH-like_DNA-bd_sf"/>
</dbReference>
<dbReference type="Pfam" id="PF01498">
    <property type="entry name" value="HTH_Tnp_Tc3_2"/>
    <property type="match status" value="1"/>
</dbReference>
<dbReference type="InterPro" id="IPR002492">
    <property type="entry name" value="Transposase_Tc1-like"/>
</dbReference>
<gene>
    <name evidence="4" type="ORF">PARMNEM_LOCUS1494</name>
</gene>
<evidence type="ECO:0000256" key="1">
    <source>
        <dbReference type="ARBA" id="ARBA00004123"/>
    </source>
</evidence>
<feature type="domain" description="Paired" evidence="3">
    <location>
        <begin position="1"/>
        <end position="130"/>
    </location>
</feature>
<evidence type="ECO:0000256" key="2">
    <source>
        <dbReference type="ARBA" id="ARBA00022724"/>
    </source>
</evidence>
<sequence>MDTSSEEAAQVIALLQSGMRQCDVARQLNLSRFSVRRVFQRFQQTGGYVRKPGSGRKRCTSERDDRFIVTTSLRNRFTNAVELQQQLRSTRRTSVSVSTIRRRLHEKSLTAHRPAKGPKLTAQHRRDRLDFARNHCEWTLEQWRTVLFSDETRVCLFCNDRRRRVYRRQGERFTQPCFEESVEYGSGSCMFWGGISVDGKTELVCVSRTRGGRGQGSLNAGRYITETWRNMWSRMLVMSVMDSC</sequence>
<dbReference type="GO" id="GO:0006355">
    <property type="term" value="P:regulation of DNA-templated transcription"/>
    <property type="evidence" value="ECO:0007669"/>
    <property type="project" value="InterPro"/>
</dbReference>
<protein>
    <recommendedName>
        <fullName evidence="3">Paired domain-containing protein</fullName>
    </recommendedName>
</protein>
<reference evidence="4 5" key="1">
    <citation type="submission" date="2023-11" db="EMBL/GenBank/DDBJ databases">
        <authorList>
            <person name="Hedman E."/>
            <person name="Englund M."/>
            <person name="Stromberg M."/>
            <person name="Nyberg Akerstrom W."/>
            <person name="Nylinder S."/>
            <person name="Jareborg N."/>
            <person name="Kallberg Y."/>
            <person name="Kronander E."/>
        </authorList>
    </citation>
    <scope>NUCLEOTIDE SEQUENCE [LARGE SCALE GENOMIC DNA]</scope>
</reference>
<dbReference type="SUPFAM" id="SSF46689">
    <property type="entry name" value="Homeodomain-like"/>
    <property type="match status" value="1"/>
</dbReference>
<dbReference type="InterPro" id="IPR001523">
    <property type="entry name" value="Paired_dom"/>
</dbReference>
<dbReference type="GO" id="GO:0003677">
    <property type="term" value="F:DNA binding"/>
    <property type="evidence" value="ECO:0007669"/>
    <property type="project" value="InterPro"/>
</dbReference>
<dbReference type="PANTHER" id="PTHR23022:SF135">
    <property type="entry name" value="SI:DKEY-77F5.3"/>
    <property type="match status" value="1"/>
</dbReference>
<dbReference type="InterPro" id="IPR036397">
    <property type="entry name" value="RNaseH_sf"/>
</dbReference>
<evidence type="ECO:0000313" key="5">
    <source>
        <dbReference type="Proteomes" id="UP001314205"/>
    </source>
</evidence>
<dbReference type="Pfam" id="PF13384">
    <property type="entry name" value="HTH_23"/>
    <property type="match status" value="1"/>
</dbReference>
<dbReference type="InterPro" id="IPR052338">
    <property type="entry name" value="Transposase_5"/>
</dbReference>
<dbReference type="InterPro" id="IPR009057">
    <property type="entry name" value="Homeodomain-like_sf"/>
</dbReference>
<dbReference type="Gene3D" id="1.10.10.10">
    <property type="entry name" value="Winged helix-like DNA-binding domain superfamily/Winged helix DNA-binding domain"/>
    <property type="match status" value="1"/>
</dbReference>
<name>A0AAV1K9N3_9NEOP</name>
<organism evidence="4 5">
    <name type="scientific">Parnassius mnemosyne</name>
    <name type="common">clouded apollo</name>
    <dbReference type="NCBI Taxonomy" id="213953"/>
    <lineage>
        <taxon>Eukaryota</taxon>
        <taxon>Metazoa</taxon>
        <taxon>Ecdysozoa</taxon>
        <taxon>Arthropoda</taxon>
        <taxon>Hexapoda</taxon>
        <taxon>Insecta</taxon>
        <taxon>Pterygota</taxon>
        <taxon>Neoptera</taxon>
        <taxon>Endopterygota</taxon>
        <taxon>Lepidoptera</taxon>
        <taxon>Glossata</taxon>
        <taxon>Ditrysia</taxon>
        <taxon>Papilionoidea</taxon>
        <taxon>Papilionidae</taxon>
        <taxon>Parnassiinae</taxon>
        <taxon>Parnassini</taxon>
        <taxon>Parnassius</taxon>
        <taxon>Driopa</taxon>
    </lineage>
</organism>
<evidence type="ECO:0000259" key="3">
    <source>
        <dbReference type="PROSITE" id="PS51057"/>
    </source>
</evidence>
<dbReference type="PROSITE" id="PS51057">
    <property type="entry name" value="PAIRED_2"/>
    <property type="match status" value="1"/>
</dbReference>
<dbReference type="GO" id="GO:0006313">
    <property type="term" value="P:DNA transposition"/>
    <property type="evidence" value="ECO:0007669"/>
    <property type="project" value="InterPro"/>
</dbReference>
<comment type="caution">
    <text evidence="4">The sequence shown here is derived from an EMBL/GenBank/DDBJ whole genome shotgun (WGS) entry which is preliminary data.</text>
</comment>
<dbReference type="PANTHER" id="PTHR23022">
    <property type="entry name" value="TRANSPOSABLE ELEMENT-RELATED"/>
    <property type="match status" value="1"/>
</dbReference>
<accession>A0AAV1K9N3</accession>
<dbReference type="Proteomes" id="UP001314205">
    <property type="component" value="Unassembled WGS sequence"/>
</dbReference>